<dbReference type="EMBL" id="JARTFS010000001">
    <property type="protein sequence ID" value="MED4399793.1"/>
    <property type="molecule type" value="Genomic_DNA"/>
</dbReference>
<gene>
    <name evidence="1" type="ORF">P9271_00265</name>
</gene>
<sequence length="145" mass="16353">MDIINIKKRYIKHLSIAKNAFDAVNEVTDKGYFTFYTPAGIIMGKIIDVEPFPFEDQSDFVDKFAQASEDGKPVSVYELAAGLQDKFLDALDKEYETKLVSDNKAIHLEDVTIIDVNKNITEINTFVLFVDQVIGIVPAKLNFNN</sequence>
<name>A0ABU6NT69_9BACI</name>
<keyword evidence="2" id="KW-1185">Reference proteome</keyword>
<reference evidence="1 2" key="1">
    <citation type="submission" date="2023-03" db="EMBL/GenBank/DDBJ databases">
        <title>Bacillus Genome Sequencing.</title>
        <authorList>
            <person name="Dunlap C."/>
        </authorList>
    </citation>
    <scope>NUCLEOTIDE SEQUENCE [LARGE SCALE GENOMIC DNA]</scope>
    <source>
        <strain evidence="1 2">NRS-1717</strain>
    </source>
</reference>
<evidence type="ECO:0000313" key="2">
    <source>
        <dbReference type="Proteomes" id="UP001342826"/>
    </source>
</evidence>
<proteinExistence type="predicted"/>
<accession>A0ABU6NT69</accession>
<evidence type="ECO:0000313" key="1">
    <source>
        <dbReference type="EMBL" id="MED4399793.1"/>
    </source>
</evidence>
<organism evidence="1 2">
    <name type="scientific">Metabacillus fastidiosus</name>
    <dbReference type="NCBI Taxonomy" id="1458"/>
    <lineage>
        <taxon>Bacteria</taxon>
        <taxon>Bacillati</taxon>
        <taxon>Bacillota</taxon>
        <taxon>Bacilli</taxon>
        <taxon>Bacillales</taxon>
        <taxon>Bacillaceae</taxon>
        <taxon>Metabacillus</taxon>
    </lineage>
</organism>
<comment type="caution">
    <text evidence="1">The sequence shown here is derived from an EMBL/GenBank/DDBJ whole genome shotgun (WGS) entry which is preliminary data.</text>
</comment>
<dbReference type="Proteomes" id="UP001342826">
    <property type="component" value="Unassembled WGS sequence"/>
</dbReference>
<dbReference type="RefSeq" id="WP_328014514.1">
    <property type="nucleotide sequence ID" value="NZ_JARTFS010000001.1"/>
</dbReference>
<protein>
    <submittedName>
        <fullName evidence="1">Uncharacterized protein</fullName>
    </submittedName>
</protein>